<accession>C2ELF4</accession>
<dbReference type="EMBL" id="ACGU01000032">
    <property type="protein sequence ID" value="EEJ72602.1"/>
    <property type="molecule type" value="Genomic_DNA"/>
</dbReference>
<keyword evidence="3" id="KW-1185">Reference proteome</keyword>
<evidence type="ECO:0000313" key="3">
    <source>
        <dbReference type="Proteomes" id="UP000005583"/>
    </source>
</evidence>
<dbReference type="PATRIC" id="fig|525365.8.peg.800"/>
<reference evidence="2 3" key="1">
    <citation type="submission" date="2009-01" db="EMBL/GenBank/DDBJ databases">
        <authorList>
            <person name="Qin X."/>
            <person name="Bachman B."/>
            <person name="Battles P."/>
            <person name="Bell A."/>
            <person name="Bess C."/>
            <person name="Bickham C."/>
            <person name="Chaboub L."/>
            <person name="Chen D."/>
            <person name="Coyle M."/>
            <person name="Deiros D.R."/>
            <person name="Dinh H."/>
            <person name="Forbes L."/>
            <person name="Fowler G."/>
            <person name="Francisco L."/>
            <person name="Fu Q."/>
            <person name="Gubbala S."/>
            <person name="Hale W."/>
            <person name="Han Y."/>
            <person name="Hemphill L."/>
            <person name="Highlander S.K."/>
            <person name="Hirani K."/>
            <person name="Hogues M."/>
            <person name="Jackson L."/>
            <person name="Jakkamsetti A."/>
            <person name="Javaid M."/>
            <person name="Jiang H."/>
            <person name="Korchina V."/>
            <person name="Kovar C."/>
            <person name="Lara F."/>
            <person name="Lee S."/>
            <person name="Mata R."/>
            <person name="Mathew T."/>
            <person name="Moen C."/>
            <person name="Morales K."/>
            <person name="Munidasa M."/>
            <person name="Nazareth L."/>
            <person name="Ngo R."/>
            <person name="Nguyen L."/>
            <person name="Okwuonu G."/>
            <person name="Ongeri F."/>
            <person name="Patil S."/>
            <person name="Petrosino J."/>
            <person name="Pham C."/>
            <person name="Pham P."/>
            <person name="Pu L.-L."/>
            <person name="Puazo M."/>
            <person name="Raj R."/>
            <person name="Reid J."/>
            <person name="Rouhana J."/>
            <person name="Saada N."/>
            <person name="Shang Y."/>
            <person name="Simmons D."/>
            <person name="Thornton R."/>
            <person name="Warren J."/>
            <person name="Weissenberger G."/>
            <person name="Zhang J."/>
            <person name="Zhang L."/>
            <person name="Zhou C."/>
            <person name="Zhu D."/>
            <person name="Muzny D."/>
            <person name="Worley K."/>
            <person name="Gibbs R."/>
        </authorList>
    </citation>
    <scope>NUCLEOTIDE SEQUENCE [LARGE SCALE GENOMIC DNA]</scope>
    <source>
        <strain evidence="2 3">DSM 16047</strain>
    </source>
</reference>
<dbReference type="AlphaFoldDB" id="C2ELF4"/>
<comment type="caution">
    <text evidence="2">The sequence shown here is derived from an EMBL/GenBank/DDBJ whole genome shotgun (WGS) entry which is preliminary data.</text>
</comment>
<name>C2ELF4_9LACO</name>
<dbReference type="Proteomes" id="UP000005583">
    <property type="component" value="Unassembled WGS sequence"/>
</dbReference>
<feature type="region of interest" description="Disordered" evidence="1">
    <location>
        <begin position="1"/>
        <end position="20"/>
    </location>
</feature>
<evidence type="ECO:0000256" key="1">
    <source>
        <dbReference type="SAM" id="MobiDB-lite"/>
    </source>
</evidence>
<sequence>MPPHSEHAALAAKRTQEADPSRAYKITDAFCQFLAMRDSWEDLANGYFDQAVANAQEASEKTHRDDDSEY</sequence>
<proteinExistence type="predicted"/>
<evidence type="ECO:0000313" key="2">
    <source>
        <dbReference type="EMBL" id="EEJ72602.1"/>
    </source>
</evidence>
<protein>
    <submittedName>
        <fullName evidence="2">Uncharacterized protein</fullName>
    </submittedName>
</protein>
<gene>
    <name evidence="2" type="ORF">HMPREF0548_0500</name>
</gene>
<organism evidence="2 3">
    <name type="scientific">Lactobacillus ultunensis DSM 16047</name>
    <dbReference type="NCBI Taxonomy" id="525365"/>
    <lineage>
        <taxon>Bacteria</taxon>
        <taxon>Bacillati</taxon>
        <taxon>Bacillota</taxon>
        <taxon>Bacilli</taxon>
        <taxon>Lactobacillales</taxon>
        <taxon>Lactobacillaceae</taxon>
        <taxon>Lactobacillus</taxon>
    </lineage>
</organism>
<dbReference type="HOGENOM" id="CLU_2752853_0_0_9"/>